<accession>A0A512JNS9</accession>
<protein>
    <submittedName>
        <fullName evidence="1">Uncharacterized protein</fullName>
    </submittedName>
</protein>
<dbReference type="Proteomes" id="UP000321750">
    <property type="component" value="Unassembled WGS sequence"/>
</dbReference>
<dbReference type="EMBL" id="BJZV01000020">
    <property type="protein sequence ID" value="GEP11588.1"/>
    <property type="molecule type" value="Genomic_DNA"/>
</dbReference>
<comment type="caution">
    <text evidence="1">The sequence shown here is derived from an EMBL/GenBank/DDBJ whole genome shotgun (WGS) entry which is preliminary data.</text>
</comment>
<dbReference type="AlphaFoldDB" id="A0A512JNS9"/>
<gene>
    <name evidence="1" type="ORF">MGN01_34330</name>
</gene>
<evidence type="ECO:0000313" key="1">
    <source>
        <dbReference type="EMBL" id="GEP11588.1"/>
    </source>
</evidence>
<evidence type="ECO:0000313" key="2">
    <source>
        <dbReference type="Proteomes" id="UP000321750"/>
    </source>
</evidence>
<sequence>MASVEGNEAGPADVVAFAVERVRIDEEDGLCLISGADDEEEPAGYFIIQIDVVGASLEFLSEELSQRDGVQALAISNRRLDFALDPSSAIGAQMPKVRITSREAIGSAVKAALKKAFGNRVREI</sequence>
<reference evidence="1 2" key="1">
    <citation type="submission" date="2019-07" db="EMBL/GenBank/DDBJ databases">
        <title>Whole genome shotgun sequence of Methylobacterium gnaphalii NBRC 107716.</title>
        <authorList>
            <person name="Hosoyama A."/>
            <person name="Uohara A."/>
            <person name="Ohji S."/>
            <person name="Ichikawa N."/>
        </authorList>
    </citation>
    <scope>NUCLEOTIDE SEQUENCE [LARGE SCALE GENOMIC DNA]</scope>
    <source>
        <strain evidence="1 2">NBRC 107716</strain>
    </source>
</reference>
<proteinExistence type="predicted"/>
<organism evidence="1 2">
    <name type="scientific">Methylobacterium gnaphalii</name>
    <dbReference type="NCBI Taxonomy" id="1010610"/>
    <lineage>
        <taxon>Bacteria</taxon>
        <taxon>Pseudomonadati</taxon>
        <taxon>Pseudomonadota</taxon>
        <taxon>Alphaproteobacteria</taxon>
        <taxon>Hyphomicrobiales</taxon>
        <taxon>Methylobacteriaceae</taxon>
        <taxon>Methylobacterium</taxon>
    </lineage>
</organism>
<name>A0A512JNS9_9HYPH</name>
<keyword evidence="2" id="KW-1185">Reference proteome</keyword>